<name>A0A4V1BY99_9BURK</name>
<protein>
    <submittedName>
        <fullName evidence="3">Glucose 1-dehydrogenase</fullName>
        <ecNumber evidence="3">1.1.1.47</ecNumber>
    </submittedName>
</protein>
<dbReference type="FunFam" id="3.40.50.720:FF:000084">
    <property type="entry name" value="Short-chain dehydrogenase reductase"/>
    <property type="match status" value="1"/>
</dbReference>
<dbReference type="PRINTS" id="PR00080">
    <property type="entry name" value="SDRFAMILY"/>
</dbReference>
<dbReference type="Gene3D" id="3.40.50.720">
    <property type="entry name" value="NAD(P)-binding Rossmann-like Domain"/>
    <property type="match status" value="1"/>
</dbReference>
<dbReference type="Pfam" id="PF13561">
    <property type="entry name" value="adh_short_C2"/>
    <property type="match status" value="1"/>
</dbReference>
<proteinExistence type="inferred from homology"/>
<dbReference type="NCBIfam" id="NF005559">
    <property type="entry name" value="PRK07231.1"/>
    <property type="match status" value="1"/>
</dbReference>
<keyword evidence="2 3" id="KW-0560">Oxidoreductase</keyword>
<evidence type="ECO:0000313" key="4">
    <source>
        <dbReference type="Proteomes" id="UP000295294"/>
    </source>
</evidence>
<dbReference type="PANTHER" id="PTHR24321">
    <property type="entry name" value="DEHYDROGENASES, SHORT CHAIN"/>
    <property type="match status" value="1"/>
</dbReference>
<dbReference type="PANTHER" id="PTHR24321:SF15">
    <property type="entry name" value="OXIDOREDUCTASE UCPA"/>
    <property type="match status" value="1"/>
</dbReference>
<dbReference type="EMBL" id="CP038634">
    <property type="protein sequence ID" value="QBY51082.1"/>
    <property type="molecule type" value="Genomic_DNA"/>
</dbReference>
<evidence type="ECO:0000256" key="2">
    <source>
        <dbReference type="ARBA" id="ARBA00023002"/>
    </source>
</evidence>
<dbReference type="InterPro" id="IPR002347">
    <property type="entry name" value="SDR_fam"/>
</dbReference>
<dbReference type="AlphaFoldDB" id="A0A4V1BY99"/>
<dbReference type="PRINTS" id="PR00081">
    <property type="entry name" value="GDHRDH"/>
</dbReference>
<gene>
    <name evidence="3" type="ORF">E0W60_08045</name>
</gene>
<dbReference type="InterPro" id="IPR036291">
    <property type="entry name" value="NAD(P)-bd_dom_sf"/>
</dbReference>
<accession>A0A4V1BY99</accession>
<sequence>MEYPYSLFDLRGKVAAITGAARGIGAETARVLAAAGAKVAVLDVLEADGKATAEAICGAGGEAAFWQLDVTSEIDVARVLGAVAARFGGLDILVNNAGIEGPNEPTHQVTLEQWQKVMAVNVTGTFLCTKHAIAHMERAGSGAIVNVSSMYGIAAGPDVPPYHASKAAVRMMAKTDAMLYAAKGIRANSIHPGYIRTPMLEHVAQASGQGEALFDYLGGLTPVGQVGQPRDIAAGILYLVSDAGRYVTGAELVIDGGYTAR</sequence>
<dbReference type="GO" id="GO:0047936">
    <property type="term" value="F:glucose 1-dehydrogenase [NAD(P)+] activity"/>
    <property type="evidence" value="ECO:0007669"/>
    <property type="project" value="UniProtKB-EC"/>
</dbReference>
<dbReference type="KEGG" id="cox:E0W60_08045"/>
<dbReference type="STRING" id="1349762.GCA_001592245_03239"/>
<dbReference type="SUPFAM" id="SSF51735">
    <property type="entry name" value="NAD(P)-binding Rossmann-fold domains"/>
    <property type="match status" value="1"/>
</dbReference>
<dbReference type="OrthoDB" id="8687320at2"/>
<dbReference type="EC" id="1.1.1.47" evidence="3"/>
<organism evidence="3 4">
    <name type="scientific">Cupriavidus oxalaticus</name>
    <dbReference type="NCBI Taxonomy" id="96344"/>
    <lineage>
        <taxon>Bacteria</taxon>
        <taxon>Pseudomonadati</taxon>
        <taxon>Pseudomonadota</taxon>
        <taxon>Betaproteobacteria</taxon>
        <taxon>Burkholderiales</taxon>
        <taxon>Burkholderiaceae</taxon>
        <taxon>Cupriavidus</taxon>
    </lineage>
</organism>
<dbReference type="Proteomes" id="UP000295294">
    <property type="component" value="Chromosome 1"/>
</dbReference>
<evidence type="ECO:0000256" key="1">
    <source>
        <dbReference type="ARBA" id="ARBA00006484"/>
    </source>
</evidence>
<reference evidence="3 4" key="1">
    <citation type="submission" date="2019-03" db="EMBL/GenBank/DDBJ databases">
        <title>Efficiently degradation of phenoxyalkanoic acid herbicides by Cupriavidus oxalaticus strain X32.</title>
        <authorList>
            <person name="Sheng X."/>
        </authorList>
    </citation>
    <scope>NUCLEOTIDE SEQUENCE [LARGE SCALE GENOMIC DNA]</scope>
    <source>
        <strain evidence="3 4">X32</strain>
    </source>
</reference>
<dbReference type="RefSeq" id="WP_135703584.1">
    <property type="nucleotide sequence ID" value="NZ_CP038634.1"/>
</dbReference>
<evidence type="ECO:0000313" key="3">
    <source>
        <dbReference type="EMBL" id="QBY51082.1"/>
    </source>
</evidence>
<comment type="similarity">
    <text evidence="1">Belongs to the short-chain dehydrogenases/reductases (SDR) family.</text>
</comment>